<sequence length="187" mass="20979">MFWVGLLGVQTLRLRILSVRRSCCASFLVRSELHRCSAAIQVPIGLEDDFKGLVDLVQLKAYYFHGSNGENVVVEEVPADMEALVEEKRHELIENVAPLDDKLAKAFNLKKPISPTDLKEAVRRATITRRFIPVFMGCAFKYKGLQLLLDGVLHYFPCPNVASNYAFDQSKNGEKVPDSKILNPLSS</sequence>
<keyword evidence="4" id="KW-1185">Reference proteome</keyword>
<reference evidence="4" key="1">
    <citation type="journal article" date="2017" name="Front. Plant Sci.">
        <title>Climate Clever Clovers: New Paradigm to Reduce the Environmental Footprint of Ruminants by Breeding Low Methanogenic Forages Utilizing Haplotype Variation.</title>
        <authorList>
            <person name="Kaur P."/>
            <person name="Appels R."/>
            <person name="Bayer P.E."/>
            <person name="Keeble-Gagnere G."/>
            <person name="Wang J."/>
            <person name="Hirakawa H."/>
            <person name="Shirasawa K."/>
            <person name="Vercoe P."/>
            <person name="Stefanova K."/>
            <person name="Durmic Z."/>
            <person name="Nichols P."/>
            <person name="Revell C."/>
            <person name="Isobe S.N."/>
            <person name="Edwards D."/>
            <person name="Erskine W."/>
        </authorList>
    </citation>
    <scope>NUCLEOTIDE SEQUENCE [LARGE SCALE GENOMIC DNA]</scope>
    <source>
        <strain evidence="4">cv. Daliak</strain>
    </source>
</reference>
<dbReference type="EMBL" id="DF974020">
    <property type="protein sequence ID" value="GAU44171.1"/>
    <property type="molecule type" value="Genomic_DNA"/>
</dbReference>
<dbReference type="GO" id="GO:0005739">
    <property type="term" value="C:mitochondrion"/>
    <property type="evidence" value="ECO:0007669"/>
    <property type="project" value="TreeGrafter"/>
</dbReference>
<proteinExistence type="predicted"/>
<dbReference type="Proteomes" id="UP000242715">
    <property type="component" value="Unassembled WGS sequence"/>
</dbReference>
<dbReference type="PANTHER" id="PTHR43636:SF2">
    <property type="entry name" value="ELONGATION FACTOR G, MITOCHONDRIAL"/>
    <property type="match status" value="1"/>
</dbReference>
<dbReference type="InterPro" id="IPR027417">
    <property type="entry name" value="P-loop_NTPase"/>
</dbReference>
<protein>
    <submittedName>
        <fullName evidence="3">Uncharacterized protein</fullName>
    </submittedName>
</protein>
<evidence type="ECO:0000256" key="1">
    <source>
        <dbReference type="ARBA" id="ARBA00022768"/>
    </source>
</evidence>
<dbReference type="GO" id="GO:0070125">
    <property type="term" value="P:mitochondrial translational elongation"/>
    <property type="evidence" value="ECO:0007669"/>
    <property type="project" value="TreeGrafter"/>
</dbReference>
<dbReference type="OrthoDB" id="6271304at2759"/>
<dbReference type="GO" id="GO:0003924">
    <property type="term" value="F:GTPase activity"/>
    <property type="evidence" value="ECO:0007669"/>
    <property type="project" value="TreeGrafter"/>
</dbReference>
<keyword evidence="1" id="KW-0251">Elongation factor</keyword>
<evidence type="ECO:0000313" key="4">
    <source>
        <dbReference type="Proteomes" id="UP000242715"/>
    </source>
</evidence>
<organism evidence="3 4">
    <name type="scientific">Trifolium subterraneum</name>
    <name type="common">Subterranean clover</name>
    <dbReference type="NCBI Taxonomy" id="3900"/>
    <lineage>
        <taxon>Eukaryota</taxon>
        <taxon>Viridiplantae</taxon>
        <taxon>Streptophyta</taxon>
        <taxon>Embryophyta</taxon>
        <taxon>Tracheophyta</taxon>
        <taxon>Spermatophyta</taxon>
        <taxon>Magnoliopsida</taxon>
        <taxon>eudicotyledons</taxon>
        <taxon>Gunneridae</taxon>
        <taxon>Pentapetalae</taxon>
        <taxon>rosids</taxon>
        <taxon>fabids</taxon>
        <taxon>Fabales</taxon>
        <taxon>Fabaceae</taxon>
        <taxon>Papilionoideae</taxon>
        <taxon>50 kb inversion clade</taxon>
        <taxon>NPAAA clade</taxon>
        <taxon>Hologalegina</taxon>
        <taxon>IRL clade</taxon>
        <taxon>Trifolieae</taxon>
        <taxon>Trifolium</taxon>
    </lineage>
</organism>
<dbReference type="SUPFAM" id="SSF52540">
    <property type="entry name" value="P-loop containing nucleoside triphosphate hydrolases"/>
    <property type="match status" value="1"/>
</dbReference>
<name>A0A2Z6NJS2_TRISU</name>
<dbReference type="GO" id="GO:0003746">
    <property type="term" value="F:translation elongation factor activity"/>
    <property type="evidence" value="ECO:0007669"/>
    <property type="project" value="UniProtKB-KW"/>
</dbReference>
<dbReference type="Gene3D" id="3.40.50.300">
    <property type="entry name" value="P-loop containing nucleotide triphosphate hydrolases"/>
    <property type="match status" value="1"/>
</dbReference>
<evidence type="ECO:0000313" key="3">
    <source>
        <dbReference type="EMBL" id="GAU44171.1"/>
    </source>
</evidence>
<gene>
    <name evidence="3" type="ORF">TSUD_377710</name>
</gene>
<dbReference type="AlphaFoldDB" id="A0A2Z6NJS2"/>
<accession>A0A2Z6NJS2</accession>
<evidence type="ECO:0000256" key="2">
    <source>
        <dbReference type="ARBA" id="ARBA00022917"/>
    </source>
</evidence>
<keyword evidence="2" id="KW-0648">Protein biosynthesis</keyword>
<dbReference type="PANTHER" id="PTHR43636">
    <property type="entry name" value="ELONGATION FACTOR G, MITOCHONDRIAL"/>
    <property type="match status" value="1"/>
</dbReference>